<feature type="transmembrane region" description="Helical" evidence="8">
    <location>
        <begin position="371"/>
        <end position="390"/>
    </location>
</feature>
<feature type="transmembrane region" description="Helical" evidence="8">
    <location>
        <begin position="118"/>
        <end position="137"/>
    </location>
</feature>
<evidence type="ECO:0000256" key="4">
    <source>
        <dbReference type="ARBA" id="ARBA00022692"/>
    </source>
</evidence>
<dbReference type="InterPro" id="IPR013057">
    <property type="entry name" value="AA_transpt_TM"/>
</dbReference>
<sequence length="820" mass="92296">MPPASPRHIAPCRCGAGKQIPRRVICPERLLPLFPLMNSEVASVYVNLLKTVVGAALVKYPSLFVRYGVVPTIAISLMSALFAYLGLVLYTELNRASGTKADISSLARCTRIPLMETVVNAVIFLKCYSVIIIYMQLLRDVLKTLLWHFFGSERYHLALLVIVTLATPLTFTRSIRSLRVFSLFGVCSVVLIVLLCTCRFAAKIGSLRSTELAIVTRSRDYASDLGTFVFSYTCHQNVLSVQNSLRNTSRRGFRCVMLAVLATSVAIYSAFGIMSGLVLGEKINREGNVLNVLPKDGLSLFLRLFYGIAMVFTIPLHSHPGTHYGLCMLGAKYAREKEFWHVRWAFSSLMLLLMCFFVWADPEGRFTTFNLVGGVFSSLINLGFPGLYYLTFKDLNKSRGNLLLSVAVLLFAAVNIACMILLELNPEAQDINTRVNAMLEKTPQLPALFLTSSLGFNKHTWNKGAEALLSEFSLERKLKHPTLRNALLFEKLKMLVIRLQDKEKRRRYCVCPQPGHCSVCARNMQTRCGATVLRESVVFKKIKQPMKPGLSTICKSVMEAADKGRTYRQALEYLSEYPEEATGFWRYQGISIVFLQEITRFYEVLEANSQTIEDCTNICNLINILQTLALNENVRGELIRIQLPFFLYPFLNSSSTTQKNELIRAASLGFINVFIRSNDPDIIVFFRKTEIIPLALKCMDIGATASKVLASNIFLFILRNREGLQYAVQTAERFVAISVMLNLVLGHCVHIKSNDVLRNILECYVILSTEENVRLSFGSSFPKNLGNEKIMEKIRADGSLRELFLKFYKAVRPGSVLKHV</sequence>
<keyword evidence="6 8" id="KW-0472">Membrane</keyword>
<dbReference type="InterPro" id="IPR031504">
    <property type="entry name" value="DMAP1-like"/>
</dbReference>
<feature type="transmembrane region" description="Helical" evidence="8">
    <location>
        <begin position="402"/>
        <end position="422"/>
    </location>
</feature>
<dbReference type="Pfam" id="PF01490">
    <property type="entry name" value="Aa_trans"/>
    <property type="match status" value="1"/>
</dbReference>
<dbReference type="PANTHER" id="PTHR12262">
    <property type="entry name" value="CCR4-NOT TRANSCRIPTION COMPLEX SUBUNIT 9"/>
    <property type="match status" value="1"/>
</dbReference>
<proteinExistence type="predicted"/>
<protein>
    <recommendedName>
        <fullName evidence="3">CCR4-NOT transcription complex subunit 9</fullName>
    </recommendedName>
    <alternativeName>
        <fullName evidence="7">Cell differentiation protein RQCD1 homolog</fullName>
    </alternativeName>
</protein>
<dbReference type="GO" id="GO:0006402">
    <property type="term" value="P:mRNA catabolic process"/>
    <property type="evidence" value="ECO:0007669"/>
    <property type="project" value="InterPro"/>
</dbReference>
<dbReference type="GO" id="GO:0000932">
    <property type="term" value="C:P-body"/>
    <property type="evidence" value="ECO:0007669"/>
    <property type="project" value="UniProtKB-SubCell"/>
</dbReference>
<gene>
    <name evidence="10" type="ORF">PYX00_011773</name>
</gene>
<dbReference type="Pfam" id="PF17024">
    <property type="entry name" value="DMAP1_like"/>
    <property type="match status" value="1"/>
</dbReference>
<feature type="transmembrane region" description="Helical" evidence="8">
    <location>
        <begin position="67"/>
        <end position="90"/>
    </location>
</feature>
<dbReference type="InterPro" id="IPR011989">
    <property type="entry name" value="ARM-like"/>
</dbReference>
<feature type="transmembrane region" description="Helical" evidence="8">
    <location>
        <begin position="255"/>
        <end position="280"/>
    </location>
</feature>
<dbReference type="Gene3D" id="1.25.10.10">
    <property type="entry name" value="Leucine-rich Repeat Variant"/>
    <property type="match status" value="1"/>
</dbReference>
<feature type="transmembrane region" description="Helical" evidence="8">
    <location>
        <begin position="181"/>
        <end position="202"/>
    </location>
</feature>
<dbReference type="InterPro" id="IPR007216">
    <property type="entry name" value="CNOT9"/>
</dbReference>
<evidence type="ECO:0000256" key="8">
    <source>
        <dbReference type="SAM" id="Phobius"/>
    </source>
</evidence>
<comment type="subcellular location">
    <subcellularLocation>
        <location evidence="1">Cytoplasm</location>
        <location evidence="1">P-body</location>
    </subcellularLocation>
    <subcellularLocation>
        <location evidence="2">Membrane</location>
    </subcellularLocation>
</comment>
<evidence type="ECO:0000256" key="5">
    <source>
        <dbReference type="ARBA" id="ARBA00022989"/>
    </source>
</evidence>
<dbReference type="Pfam" id="PF04078">
    <property type="entry name" value="Rcd1"/>
    <property type="match status" value="1"/>
</dbReference>
<feature type="transmembrane region" description="Helical" evidence="8">
    <location>
        <begin position="300"/>
        <end position="318"/>
    </location>
</feature>
<name>A0AAW2H8I3_9NEOP</name>
<evidence type="ECO:0000256" key="3">
    <source>
        <dbReference type="ARBA" id="ARBA00014171"/>
    </source>
</evidence>
<dbReference type="EMBL" id="JARGDH010000006">
    <property type="protein sequence ID" value="KAL0266056.1"/>
    <property type="molecule type" value="Genomic_DNA"/>
</dbReference>
<keyword evidence="5 8" id="KW-1133">Transmembrane helix</keyword>
<dbReference type="GO" id="GO:0016020">
    <property type="term" value="C:membrane"/>
    <property type="evidence" value="ECO:0007669"/>
    <property type="project" value="UniProtKB-SubCell"/>
</dbReference>
<organism evidence="10">
    <name type="scientific">Menopon gallinae</name>
    <name type="common">poultry shaft louse</name>
    <dbReference type="NCBI Taxonomy" id="328185"/>
    <lineage>
        <taxon>Eukaryota</taxon>
        <taxon>Metazoa</taxon>
        <taxon>Ecdysozoa</taxon>
        <taxon>Arthropoda</taxon>
        <taxon>Hexapoda</taxon>
        <taxon>Insecta</taxon>
        <taxon>Pterygota</taxon>
        <taxon>Neoptera</taxon>
        <taxon>Paraneoptera</taxon>
        <taxon>Psocodea</taxon>
        <taxon>Troctomorpha</taxon>
        <taxon>Phthiraptera</taxon>
        <taxon>Amblycera</taxon>
        <taxon>Menoponidae</taxon>
        <taxon>Menopon</taxon>
    </lineage>
</organism>
<evidence type="ECO:0000256" key="1">
    <source>
        <dbReference type="ARBA" id="ARBA00004201"/>
    </source>
</evidence>
<comment type="caution">
    <text evidence="10">The sequence shown here is derived from an EMBL/GenBank/DDBJ whole genome shotgun (WGS) entry which is preliminary data.</text>
</comment>
<feature type="transmembrane region" description="Helical" evidence="8">
    <location>
        <begin position="339"/>
        <end position="359"/>
    </location>
</feature>
<dbReference type="GO" id="GO:0030014">
    <property type="term" value="C:CCR4-NOT complex"/>
    <property type="evidence" value="ECO:0007669"/>
    <property type="project" value="InterPro"/>
</dbReference>
<feature type="domain" description="Amino acid transporter transmembrane" evidence="9">
    <location>
        <begin position="38"/>
        <end position="420"/>
    </location>
</feature>
<evidence type="ECO:0000259" key="9">
    <source>
        <dbReference type="Pfam" id="PF01490"/>
    </source>
</evidence>
<evidence type="ECO:0000256" key="7">
    <source>
        <dbReference type="ARBA" id="ARBA00030283"/>
    </source>
</evidence>
<dbReference type="AlphaFoldDB" id="A0AAW2H8I3"/>
<evidence type="ECO:0000313" key="10">
    <source>
        <dbReference type="EMBL" id="KAL0266056.1"/>
    </source>
</evidence>
<accession>A0AAW2H8I3</accession>
<keyword evidence="4 8" id="KW-0812">Transmembrane</keyword>
<reference evidence="10" key="1">
    <citation type="journal article" date="2024" name="Gigascience">
        <title>Chromosome-level genome of the poultry shaft louse Menopon gallinae provides insight into the host-switching and adaptive evolution of parasitic lice.</title>
        <authorList>
            <person name="Xu Y."/>
            <person name="Ma L."/>
            <person name="Liu S."/>
            <person name="Liang Y."/>
            <person name="Liu Q."/>
            <person name="He Z."/>
            <person name="Tian L."/>
            <person name="Duan Y."/>
            <person name="Cai W."/>
            <person name="Li H."/>
            <person name="Song F."/>
        </authorList>
    </citation>
    <scope>NUCLEOTIDE SEQUENCE</scope>
    <source>
        <strain evidence="10">Cailab_2023a</strain>
    </source>
</reference>
<evidence type="ECO:0000256" key="2">
    <source>
        <dbReference type="ARBA" id="ARBA00004370"/>
    </source>
</evidence>
<evidence type="ECO:0000256" key="6">
    <source>
        <dbReference type="ARBA" id="ARBA00023136"/>
    </source>
</evidence>